<evidence type="ECO:0000313" key="3">
    <source>
        <dbReference type="WBParaSite" id="Gr19_v10_g12800.t1"/>
    </source>
</evidence>
<organism evidence="2 3">
    <name type="scientific">Globodera rostochiensis</name>
    <name type="common">Golden nematode worm</name>
    <name type="synonym">Heterodera rostochiensis</name>
    <dbReference type="NCBI Taxonomy" id="31243"/>
    <lineage>
        <taxon>Eukaryota</taxon>
        <taxon>Metazoa</taxon>
        <taxon>Ecdysozoa</taxon>
        <taxon>Nematoda</taxon>
        <taxon>Chromadorea</taxon>
        <taxon>Rhabditida</taxon>
        <taxon>Tylenchina</taxon>
        <taxon>Tylenchomorpha</taxon>
        <taxon>Tylenchoidea</taxon>
        <taxon>Heteroderidae</taxon>
        <taxon>Heteroderinae</taxon>
        <taxon>Globodera</taxon>
    </lineage>
</organism>
<feature type="region of interest" description="Disordered" evidence="1">
    <location>
        <begin position="1"/>
        <end position="58"/>
    </location>
</feature>
<keyword evidence="2" id="KW-1185">Reference proteome</keyword>
<dbReference type="WBParaSite" id="Gr19_v10_g12800.t1">
    <property type="protein sequence ID" value="Gr19_v10_g12800.t1"/>
    <property type="gene ID" value="Gr19_v10_g12800"/>
</dbReference>
<protein>
    <submittedName>
        <fullName evidence="3">Uncharacterized protein</fullName>
    </submittedName>
</protein>
<evidence type="ECO:0000256" key="1">
    <source>
        <dbReference type="SAM" id="MobiDB-lite"/>
    </source>
</evidence>
<name>A0A914H325_GLORO</name>
<evidence type="ECO:0000313" key="2">
    <source>
        <dbReference type="Proteomes" id="UP000887572"/>
    </source>
</evidence>
<proteinExistence type="predicted"/>
<dbReference type="AlphaFoldDB" id="A0A914H325"/>
<accession>A0A914H325</accession>
<dbReference type="Proteomes" id="UP000887572">
    <property type="component" value="Unplaced"/>
</dbReference>
<reference evidence="3" key="1">
    <citation type="submission" date="2022-11" db="UniProtKB">
        <authorList>
            <consortium name="WormBaseParasite"/>
        </authorList>
    </citation>
    <scope>IDENTIFICATION</scope>
</reference>
<sequence length="89" mass="10249">MLWDLVGPFCTGTRPARRDWPDATGPKTRMARRDDASGQTRSARFGPKRQSGNEGRQKRISYITLQKKALEFDIESIAFKLRNLRPVRD</sequence>